<dbReference type="EMBL" id="CP113520">
    <property type="protein sequence ID" value="WAJ29126.1"/>
    <property type="molecule type" value="Genomic_DNA"/>
</dbReference>
<proteinExistence type="predicted"/>
<sequence length="466" mass="52648">MGLHPDRLLPIEPEARDVARRLFSGVEMLPILSPHGHTEPSWYAENGRFPDPAALFVVPDHYIFRMLFSQGVPLEALGVPRTDGGAVETDGRRIWRLFAEHYHLFRGAPSRLWFEHSLQTVFGIEERLTADNADALYDRIAEALGRDDMRPRALYERFRIEAIATTDSALDDLRHHDAVRASGWRGRVLPTYRPDAVVDPERPGFQDALARFFELTGETETWAGYLAGHRTRRAYFKARGATATDHGHPSARTADLPAADCERLFEAVRSGRSNPAENELFRAQMLTEMARMSREDGLVMQIHPGSVRNHNAPLFARFGFDKGADIPSRTDYVEALRPLLAAVGNDPSVTVIVFTLDETSYSRELAPLAGHYPALRLGPAWWFFDSPEGMRRFRETTTETAGFYNTVGFNDDTRAFLSIPARHDMARRVDCAFLARLVCDGRLDEDEAHEVAHDLAYRLAKNAYRL</sequence>
<evidence type="ECO:0000313" key="1">
    <source>
        <dbReference type="EMBL" id="WAJ29126.1"/>
    </source>
</evidence>
<accession>A0ACD4NQZ5</accession>
<name>A0ACD4NQZ5_9HYPH</name>
<reference evidence="1" key="1">
    <citation type="submission" date="2022-11" db="EMBL/GenBank/DDBJ databases">
        <title>beta-Carotene-producing bacterium, Jeongeuplla avenae sp. nov., alleviates the salt stress of Arabidopsis seedlings.</title>
        <authorList>
            <person name="Jiang L."/>
            <person name="Lee J."/>
        </authorList>
    </citation>
    <scope>NUCLEOTIDE SEQUENCE</scope>
    <source>
        <strain evidence="1">DY_R2A_6</strain>
    </source>
</reference>
<organism evidence="1 2">
    <name type="scientific">Antarcticirhabdus aurantiaca</name>
    <dbReference type="NCBI Taxonomy" id="2606717"/>
    <lineage>
        <taxon>Bacteria</taxon>
        <taxon>Pseudomonadati</taxon>
        <taxon>Pseudomonadota</taxon>
        <taxon>Alphaproteobacteria</taxon>
        <taxon>Hyphomicrobiales</taxon>
        <taxon>Aurantimonadaceae</taxon>
        <taxon>Antarcticirhabdus</taxon>
    </lineage>
</organism>
<keyword evidence="2" id="KW-1185">Reference proteome</keyword>
<keyword evidence="1" id="KW-0413">Isomerase</keyword>
<protein>
    <submittedName>
        <fullName evidence="1">Glucuronate isomerase</fullName>
        <ecNumber evidence="1">5.3.1.12</ecNumber>
    </submittedName>
</protein>
<gene>
    <name evidence="1" type="primary">uxaC</name>
    <name evidence="1" type="ORF">OXU80_02460</name>
</gene>
<dbReference type="EC" id="5.3.1.12" evidence="1"/>
<dbReference type="Proteomes" id="UP001163223">
    <property type="component" value="Chromosome"/>
</dbReference>
<evidence type="ECO:0000313" key="2">
    <source>
        <dbReference type="Proteomes" id="UP001163223"/>
    </source>
</evidence>